<accession>A0AAN8UNQ5</accession>
<sequence>MSATCAARVFQLTRELEHKSDAEPTIIAASGTNTILADFSMLNVSLRSNDATISASLSESALLSFHSALASAHHPQYEEGFSHSALLGFINSSTNNNRMFWLQIKLQKPRNTLSL</sequence>
<evidence type="ECO:0000313" key="2">
    <source>
        <dbReference type="EMBL" id="KAK6914606.1"/>
    </source>
</evidence>
<comment type="caution">
    <text evidence="2">The sequence shown here is derived from an EMBL/GenBank/DDBJ whole genome shotgun (WGS) entry which is preliminary data.</text>
</comment>
<dbReference type="AlphaFoldDB" id="A0AAN8UNQ5"/>
<protein>
    <submittedName>
        <fullName evidence="2">Transcription factor TCP subgroup</fullName>
    </submittedName>
</protein>
<gene>
    <name evidence="2" type="ORF">RJ641_019723</name>
</gene>
<dbReference type="EMBL" id="JBAMMX010000025">
    <property type="protein sequence ID" value="KAK6914606.1"/>
    <property type="molecule type" value="Genomic_DNA"/>
</dbReference>
<dbReference type="Proteomes" id="UP001370490">
    <property type="component" value="Unassembled WGS sequence"/>
</dbReference>
<organism evidence="2 3">
    <name type="scientific">Dillenia turbinata</name>
    <dbReference type="NCBI Taxonomy" id="194707"/>
    <lineage>
        <taxon>Eukaryota</taxon>
        <taxon>Viridiplantae</taxon>
        <taxon>Streptophyta</taxon>
        <taxon>Embryophyta</taxon>
        <taxon>Tracheophyta</taxon>
        <taxon>Spermatophyta</taxon>
        <taxon>Magnoliopsida</taxon>
        <taxon>eudicotyledons</taxon>
        <taxon>Gunneridae</taxon>
        <taxon>Pentapetalae</taxon>
        <taxon>Dilleniales</taxon>
        <taxon>Dilleniaceae</taxon>
        <taxon>Dillenia</taxon>
    </lineage>
</organism>
<keyword evidence="3" id="KW-1185">Reference proteome</keyword>
<dbReference type="Pfam" id="PF03634">
    <property type="entry name" value="TCP"/>
    <property type="match status" value="1"/>
</dbReference>
<name>A0AAN8UNQ5_9MAGN</name>
<evidence type="ECO:0000259" key="1">
    <source>
        <dbReference type="Pfam" id="PF03634"/>
    </source>
</evidence>
<proteinExistence type="predicted"/>
<feature type="domain" description="TCP" evidence="1">
    <location>
        <begin position="1"/>
        <end position="58"/>
    </location>
</feature>
<reference evidence="2 3" key="1">
    <citation type="submission" date="2023-12" db="EMBL/GenBank/DDBJ databases">
        <title>A high-quality genome assembly for Dillenia turbinata (Dilleniales).</title>
        <authorList>
            <person name="Chanderbali A."/>
        </authorList>
    </citation>
    <scope>NUCLEOTIDE SEQUENCE [LARGE SCALE GENOMIC DNA]</scope>
    <source>
        <strain evidence="2">LSX21</strain>
        <tissue evidence="2">Leaf</tissue>
    </source>
</reference>
<evidence type="ECO:0000313" key="3">
    <source>
        <dbReference type="Proteomes" id="UP001370490"/>
    </source>
</evidence>
<dbReference type="InterPro" id="IPR017887">
    <property type="entry name" value="TF_TCP_subgr"/>
</dbReference>